<proteinExistence type="predicted"/>
<reference evidence="2" key="1">
    <citation type="journal article" date="2023" name="G3 (Bethesda)">
        <title>Whole genome assemblies of Zophobas morio and Tenebrio molitor.</title>
        <authorList>
            <person name="Kaur S."/>
            <person name="Stinson S.A."/>
            <person name="diCenzo G.C."/>
        </authorList>
    </citation>
    <scope>NUCLEOTIDE SEQUENCE</scope>
    <source>
        <strain evidence="2">QUZm001</strain>
    </source>
</reference>
<protein>
    <submittedName>
        <fullName evidence="2">Uncharacterized protein</fullName>
    </submittedName>
</protein>
<accession>A0AA38HGZ4</accession>
<dbReference type="EMBL" id="JALNTZ010003193">
    <property type="protein sequence ID" value="KAJ3616599.1"/>
    <property type="molecule type" value="Genomic_DNA"/>
</dbReference>
<comment type="caution">
    <text evidence="2">The sequence shown here is derived from an EMBL/GenBank/DDBJ whole genome shotgun (WGS) entry which is preliminary data.</text>
</comment>
<gene>
    <name evidence="2" type="ORF">Zmor_011799</name>
</gene>
<feature type="region of interest" description="Disordered" evidence="1">
    <location>
        <begin position="91"/>
        <end position="117"/>
    </location>
</feature>
<evidence type="ECO:0000313" key="3">
    <source>
        <dbReference type="Proteomes" id="UP001168821"/>
    </source>
</evidence>
<name>A0AA38HGZ4_9CUCU</name>
<evidence type="ECO:0000256" key="1">
    <source>
        <dbReference type="SAM" id="MobiDB-lite"/>
    </source>
</evidence>
<evidence type="ECO:0000313" key="2">
    <source>
        <dbReference type="EMBL" id="KAJ3616599.1"/>
    </source>
</evidence>
<dbReference type="Proteomes" id="UP001168821">
    <property type="component" value="Unassembled WGS sequence"/>
</dbReference>
<keyword evidence="3" id="KW-1185">Reference proteome</keyword>
<organism evidence="2 3">
    <name type="scientific">Zophobas morio</name>
    <dbReference type="NCBI Taxonomy" id="2755281"/>
    <lineage>
        <taxon>Eukaryota</taxon>
        <taxon>Metazoa</taxon>
        <taxon>Ecdysozoa</taxon>
        <taxon>Arthropoda</taxon>
        <taxon>Hexapoda</taxon>
        <taxon>Insecta</taxon>
        <taxon>Pterygota</taxon>
        <taxon>Neoptera</taxon>
        <taxon>Endopterygota</taxon>
        <taxon>Coleoptera</taxon>
        <taxon>Polyphaga</taxon>
        <taxon>Cucujiformia</taxon>
        <taxon>Tenebrionidae</taxon>
        <taxon>Zophobas</taxon>
    </lineage>
</organism>
<sequence>MKEINEHINKIKTDYDPEISLADRRRQIYENSKLASTERAQRLMYIRKLESEGKSLAKGNAAPIKKESFYSKQLEQQKKMNFLRANNPYHKRLNEVNERGGITMDETMAPQDRVAQQ</sequence>
<dbReference type="AlphaFoldDB" id="A0AA38HGZ4"/>